<evidence type="ECO:0000313" key="2">
    <source>
        <dbReference type="Proteomes" id="UP001064048"/>
    </source>
</evidence>
<dbReference type="EMBL" id="CM046113">
    <property type="protein sequence ID" value="KAI8420712.1"/>
    <property type="molecule type" value="Genomic_DNA"/>
</dbReference>
<sequence length="96" mass="10472">MVLSMVATTQIEVSRNVRFMAVSLQSVTGGVRALAPQLFQLSHLTALYLNDNSLQRIPPDINMLRATPPQQLPQGPALRVGQAVPPPETWSPRQSA</sequence>
<organism evidence="1 2">
    <name type="scientific">Choristoneura fumiferana</name>
    <name type="common">Spruce budworm moth</name>
    <name type="synonym">Archips fumiferana</name>
    <dbReference type="NCBI Taxonomy" id="7141"/>
    <lineage>
        <taxon>Eukaryota</taxon>
        <taxon>Metazoa</taxon>
        <taxon>Ecdysozoa</taxon>
        <taxon>Arthropoda</taxon>
        <taxon>Hexapoda</taxon>
        <taxon>Insecta</taxon>
        <taxon>Pterygota</taxon>
        <taxon>Neoptera</taxon>
        <taxon>Endopterygota</taxon>
        <taxon>Lepidoptera</taxon>
        <taxon>Glossata</taxon>
        <taxon>Ditrysia</taxon>
        <taxon>Tortricoidea</taxon>
        <taxon>Tortricidae</taxon>
        <taxon>Tortricinae</taxon>
        <taxon>Choristoneura</taxon>
    </lineage>
</organism>
<gene>
    <name evidence="1" type="ORF">MSG28_007941</name>
</gene>
<keyword evidence="2" id="KW-1185">Reference proteome</keyword>
<name>A0ACC0J9B1_CHOFU</name>
<comment type="caution">
    <text evidence="1">The sequence shown here is derived from an EMBL/GenBank/DDBJ whole genome shotgun (WGS) entry which is preliminary data.</text>
</comment>
<dbReference type="Proteomes" id="UP001064048">
    <property type="component" value="Chromosome 13"/>
</dbReference>
<proteinExistence type="predicted"/>
<reference evidence="1 2" key="1">
    <citation type="journal article" date="2022" name="Genome Biol. Evol.">
        <title>The Spruce Budworm Genome: Reconstructing the Evolutionary History of Antifreeze Proteins.</title>
        <authorList>
            <person name="Beliveau C."/>
            <person name="Gagne P."/>
            <person name="Picq S."/>
            <person name="Vernygora O."/>
            <person name="Keeling C.I."/>
            <person name="Pinkney K."/>
            <person name="Doucet D."/>
            <person name="Wen F."/>
            <person name="Johnston J.S."/>
            <person name="Maaroufi H."/>
            <person name="Boyle B."/>
            <person name="Laroche J."/>
            <person name="Dewar K."/>
            <person name="Juretic N."/>
            <person name="Blackburn G."/>
            <person name="Nisole A."/>
            <person name="Brunet B."/>
            <person name="Brandao M."/>
            <person name="Lumley L."/>
            <person name="Duan J."/>
            <person name="Quan G."/>
            <person name="Lucarotti C.J."/>
            <person name="Roe A.D."/>
            <person name="Sperling F.A.H."/>
            <person name="Levesque R.C."/>
            <person name="Cusson M."/>
        </authorList>
    </citation>
    <scope>NUCLEOTIDE SEQUENCE [LARGE SCALE GENOMIC DNA]</scope>
    <source>
        <strain evidence="1">Glfc:IPQL:Cfum</strain>
    </source>
</reference>
<protein>
    <submittedName>
        <fullName evidence="1">Uncharacterized protein</fullName>
    </submittedName>
</protein>
<accession>A0ACC0J9B1</accession>
<evidence type="ECO:0000313" key="1">
    <source>
        <dbReference type="EMBL" id="KAI8420712.1"/>
    </source>
</evidence>